<dbReference type="Gene3D" id="2.60.40.10">
    <property type="entry name" value="Immunoglobulins"/>
    <property type="match status" value="1"/>
</dbReference>
<keyword evidence="4" id="KW-0378">Hydrolase</keyword>
<dbReference type="FunFam" id="2.60.40.10:FF:000731">
    <property type="entry name" value="Lysosomal beta glucosidase"/>
    <property type="match status" value="1"/>
</dbReference>
<protein>
    <recommendedName>
        <fullName evidence="3">beta-glucosidase</fullName>
        <ecNumber evidence="3">3.2.1.21</ecNumber>
    </recommendedName>
</protein>
<reference evidence="7 8" key="1">
    <citation type="submission" date="2018-08" db="EMBL/GenBank/DDBJ databases">
        <title>Genomic investigation of the strawberry pathogen Phytophthora fragariae indicates pathogenicity is determined by transcriptional variation in three key races.</title>
        <authorList>
            <person name="Adams T.M."/>
            <person name="Armitage A.D."/>
            <person name="Sobczyk M.K."/>
            <person name="Bates H.J."/>
            <person name="Dunwell J.M."/>
            <person name="Nellist C.F."/>
            <person name="Harrison R.J."/>
        </authorList>
    </citation>
    <scope>NUCLEOTIDE SEQUENCE [LARGE SCALE GENOMIC DNA]</scope>
    <source>
        <strain evidence="7 8">A4</strain>
    </source>
</reference>
<dbReference type="InterPro" id="IPR026891">
    <property type="entry name" value="Fn3-like"/>
</dbReference>
<dbReference type="InterPro" id="IPR050288">
    <property type="entry name" value="Cellulose_deg_GH3"/>
</dbReference>
<evidence type="ECO:0000256" key="4">
    <source>
        <dbReference type="ARBA" id="ARBA00022801"/>
    </source>
</evidence>
<evidence type="ECO:0000256" key="2">
    <source>
        <dbReference type="ARBA" id="ARBA00005336"/>
    </source>
</evidence>
<dbReference type="EMBL" id="QXGE01003033">
    <property type="protein sequence ID" value="KAE9277528.1"/>
    <property type="molecule type" value="Genomic_DNA"/>
</dbReference>
<sequence length="244" mass="27190">MLPCELGGQAMAEILYGDVNPSGKLPITYPKDSANVAIPYNHRVTTRCMWDNCWMQWDFGAGLSYTKFNYSSVTLDKTTIANADDTLTATVTVTNVGSRAGKETVMLFLTQPYRKISVPEMKMLKKFKKIELQAGESTDVSFSLSSEDWGVYKPQIGRGLKRIVEDSNYVVAIKPDTCCKVDYTSGSTTAVKKHMQRFHMEALLKAKQAKEEAKALKANRQLENCYNMVPATSKRQAVAVTSDQ</sequence>
<dbReference type="PANTHER" id="PTHR42715">
    <property type="entry name" value="BETA-GLUCOSIDASE"/>
    <property type="match status" value="1"/>
</dbReference>
<evidence type="ECO:0000256" key="3">
    <source>
        <dbReference type="ARBA" id="ARBA00012744"/>
    </source>
</evidence>
<evidence type="ECO:0000313" key="7">
    <source>
        <dbReference type="EMBL" id="KAE9277528.1"/>
    </source>
</evidence>
<dbReference type="GO" id="GO:0008422">
    <property type="term" value="F:beta-glucosidase activity"/>
    <property type="evidence" value="ECO:0007669"/>
    <property type="project" value="UniProtKB-EC"/>
</dbReference>
<organism evidence="7 8">
    <name type="scientific">Phytophthora fragariae</name>
    <dbReference type="NCBI Taxonomy" id="53985"/>
    <lineage>
        <taxon>Eukaryota</taxon>
        <taxon>Sar</taxon>
        <taxon>Stramenopiles</taxon>
        <taxon>Oomycota</taxon>
        <taxon>Peronosporomycetes</taxon>
        <taxon>Peronosporales</taxon>
        <taxon>Peronosporaceae</taxon>
        <taxon>Phytophthora</taxon>
    </lineage>
</organism>
<dbReference type="Gene3D" id="3.40.50.1700">
    <property type="entry name" value="Glycoside hydrolase family 3 C-terminal domain"/>
    <property type="match status" value="1"/>
</dbReference>
<comment type="similarity">
    <text evidence="2">Belongs to the glycosyl hydrolase 3 family.</text>
</comment>
<dbReference type="InterPro" id="IPR013783">
    <property type="entry name" value="Ig-like_fold"/>
</dbReference>
<evidence type="ECO:0000259" key="6">
    <source>
        <dbReference type="SMART" id="SM01217"/>
    </source>
</evidence>
<accession>A0A6A4BRQ3</accession>
<gene>
    <name evidence="7" type="ORF">PF001_g25611</name>
</gene>
<proteinExistence type="inferred from homology"/>
<comment type="caution">
    <text evidence="7">The sequence shown here is derived from an EMBL/GenBank/DDBJ whole genome shotgun (WGS) entry which is preliminary data.</text>
</comment>
<feature type="domain" description="Fibronectin type III-like" evidence="6">
    <location>
        <begin position="103"/>
        <end position="177"/>
    </location>
</feature>
<dbReference type="Proteomes" id="UP000437068">
    <property type="component" value="Unassembled WGS sequence"/>
</dbReference>
<dbReference type="EC" id="3.2.1.21" evidence="3"/>
<dbReference type="AlphaFoldDB" id="A0A6A4BRQ3"/>
<dbReference type="SMART" id="SM01217">
    <property type="entry name" value="Fn3_like"/>
    <property type="match status" value="1"/>
</dbReference>
<dbReference type="Pfam" id="PF01915">
    <property type="entry name" value="Glyco_hydro_3_C"/>
    <property type="match status" value="1"/>
</dbReference>
<dbReference type="PANTHER" id="PTHR42715:SF10">
    <property type="entry name" value="BETA-GLUCOSIDASE"/>
    <property type="match status" value="1"/>
</dbReference>
<dbReference type="GO" id="GO:0005975">
    <property type="term" value="P:carbohydrate metabolic process"/>
    <property type="evidence" value="ECO:0007669"/>
    <property type="project" value="InterPro"/>
</dbReference>
<evidence type="ECO:0000256" key="1">
    <source>
        <dbReference type="ARBA" id="ARBA00000448"/>
    </source>
</evidence>
<dbReference type="Pfam" id="PF14310">
    <property type="entry name" value="Fn3-like"/>
    <property type="match status" value="1"/>
</dbReference>
<dbReference type="InterPro" id="IPR036881">
    <property type="entry name" value="Glyco_hydro_3_C_sf"/>
</dbReference>
<dbReference type="SUPFAM" id="SSF52279">
    <property type="entry name" value="Beta-D-glucan exohydrolase, C-terminal domain"/>
    <property type="match status" value="1"/>
</dbReference>
<dbReference type="InterPro" id="IPR002772">
    <property type="entry name" value="Glyco_hydro_3_C"/>
</dbReference>
<name>A0A6A4BRQ3_9STRA</name>
<evidence type="ECO:0000313" key="8">
    <source>
        <dbReference type="Proteomes" id="UP000437068"/>
    </source>
</evidence>
<comment type="catalytic activity">
    <reaction evidence="1">
        <text>Hydrolysis of terminal, non-reducing beta-D-glucosyl residues with release of beta-D-glucose.</text>
        <dbReference type="EC" id="3.2.1.21"/>
    </reaction>
</comment>
<evidence type="ECO:0000256" key="5">
    <source>
        <dbReference type="ARBA" id="ARBA00023295"/>
    </source>
</evidence>
<keyword evidence="5" id="KW-0326">Glycosidase</keyword>